<reference evidence="2" key="1">
    <citation type="journal article" date="2019" name="Int. J. Syst. Evol. Microbiol.">
        <title>The Global Catalogue of Microorganisms (GCM) 10K type strain sequencing project: providing services to taxonomists for standard genome sequencing and annotation.</title>
        <authorList>
            <consortium name="The Broad Institute Genomics Platform"/>
            <consortium name="The Broad Institute Genome Sequencing Center for Infectious Disease"/>
            <person name="Wu L."/>
            <person name="Ma J."/>
        </authorList>
    </citation>
    <scope>NUCLEOTIDE SEQUENCE [LARGE SCALE GENOMIC DNA]</scope>
    <source>
        <strain evidence="2">JCM 17525</strain>
    </source>
</reference>
<dbReference type="Proteomes" id="UP001501456">
    <property type="component" value="Unassembled WGS sequence"/>
</dbReference>
<evidence type="ECO:0000313" key="1">
    <source>
        <dbReference type="EMBL" id="GAA3784241.1"/>
    </source>
</evidence>
<dbReference type="SUPFAM" id="SSF53756">
    <property type="entry name" value="UDP-Glycosyltransferase/glycogen phosphorylase"/>
    <property type="match status" value="1"/>
</dbReference>
<organism evidence="1 2">
    <name type="scientific">Corallibacter vietnamensis</name>
    <dbReference type="NCBI Taxonomy" id="904130"/>
    <lineage>
        <taxon>Bacteria</taxon>
        <taxon>Pseudomonadati</taxon>
        <taxon>Bacteroidota</taxon>
        <taxon>Flavobacteriia</taxon>
        <taxon>Flavobacteriales</taxon>
        <taxon>Flavobacteriaceae</taxon>
        <taxon>Corallibacter</taxon>
    </lineage>
</organism>
<dbReference type="EMBL" id="BAABBI010000001">
    <property type="protein sequence ID" value="GAA3784241.1"/>
    <property type="molecule type" value="Genomic_DNA"/>
</dbReference>
<keyword evidence="2" id="KW-1185">Reference proteome</keyword>
<dbReference type="Gene3D" id="3.40.50.2000">
    <property type="entry name" value="Glycogen Phosphorylase B"/>
    <property type="match status" value="2"/>
</dbReference>
<accession>A0ABP7H6F7</accession>
<protein>
    <recommendedName>
        <fullName evidence="3">Glycosyltransferase</fullName>
    </recommendedName>
</protein>
<evidence type="ECO:0008006" key="3">
    <source>
        <dbReference type="Google" id="ProtNLM"/>
    </source>
</evidence>
<gene>
    <name evidence="1" type="ORF">GCM10022271_15750</name>
</gene>
<sequence length="358" mass="42159">MEKRVLIPALKPENVFFDGIEKASTWQFHYGNLNTSVKGYAVVLIHWPEHLFNWQEPTKEQLNLLEQRLKIWQNNTRIVYMMHNEKRHYGMTTNFETLYKLVYNYCHAIVHLGAFSCEKYKLKYPQKTQVVIPHPLYQAPFKNYDKTYARQKLGIKPNQHVVVIPGAVRSLKERDLVIKAFNKLKIKNKLLLAPHMYYKKVSCEFPGRYRIRKYIDIKRLLEYIHNKEYNKKYRFSYGFVPPEQLSLLMAATDVVFIPRINSLNSGIVFLGMTFNKVVVGPEIGNISEVLHQFNLPMYNPHNISSVTKALNKAFQMYKNPYTYPEETLQNYHPKNVAAKWDAFLQALCNNPLHPITKD</sequence>
<evidence type="ECO:0000313" key="2">
    <source>
        <dbReference type="Proteomes" id="UP001501456"/>
    </source>
</evidence>
<comment type="caution">
    <text evidence="1">The sequence shown here is derived from an EMBL/GenBank/DDBJ whole genome shotgun (WGS) entry which is preliminary data.</text>
</comment>
<name>A0ABP7H6F7_9FLAO</name>
<dbReference type="RefSeq" id="WP_344729085.1">
    <property type="nucleotide sequence ID" value="NZ_BAABBI010000001.1"/>
</dbReference>
<proteinExistence type="predicted"/>